<accession>A0ABW4L416</accession>
<dbReference type="InterPro" id="IPR039069">
    <property type="entry name" value="CE7"/>
</dbReference>
<dbReference type="PANTHER" id="PTHR40111:SF1">
    <property type="entry name" value="CEPHALOSPORIN-C DEACETYLASE"/>
    <property type="match status" value="1"/>
</dbReference>
<dbReference type="PANTHER" id="PTHR40111">
    <property type="entry name" value="CEPHALOSPORIN-C DEACETYLASE"/>
    <property type="match status" value="1"/>
</dbReference>
<dbReference type="Pfam" id="PF05448">
    <property type="entry name" value="AXE1"/>
    <property type="match status" value="1"/>
</dbReference>
<dbReference type="InterPro" id="IPR008391">
    <property type="entry name" value="AXE1_dom"/>
</dbReference>
<dbReference type="Gene3D" id="3.40.50.1820">
    <property type="entry name" value="alpha/beta hydrolase"/>
    <property type="match status" value="1"/>
</dbReference>
<feature type="domain" description="Acetyl xylan esterase" evidence="1">
    <location>
        <begin position="45"/>
        <end position="316"/>
    </location>
</feature>
<reference evidence="3" key="1">
    <citation type="journal article" date="2019" name="Int. J. Syst. Evol. Microbiol.">
        <title>The Global Catalogue of Microorganisms (GCM) 10K type strain sequencing project: providing services to taxonomists for standard genome sequencing and annotation.</title>
        <authorList>
            <consortium name="The Broad Institute Genomics Platform"/>
            <consortium name="The Broad Institute Genome Sequencing Center for Infectious Disease"/>
            <person name="Wu L."/>
            <person name="Ma J."/>
        </authorList>
    </citation>
    <scope>NUCLEOTIDE SEQUENCE [LARGE SCALE GENOMIC DNA]</scope>
    <source>
        <strain evidence="3">JCM 17130</strain>
    </source>
</reference>
<dbReference type="InterPro" id="IPR029058">
    <property type="entry name" value="AB_hydrolase_fold"/>
</dbReference>
<dbReference type="EMBL" id="JBHUEE010000004">
    <property type="protein sequence ID" value="MFD1718085.1"/>
    <property type="molecule type" value="Genomic_DNA"/>
</dbReference>
<evidence type="ECO:0000259" key="1">
    <source>
        <dbReference type="Pfam" id="PF05448"/>
    </source>
</evidence>
<dbReference type="Proteomes" id="UP001597277">
    <property type="component" value="Unassembled WGS sequence"/>
</dbReference>
<evidence type="ECO:0000313" key="2">
    <source>
        <dbReference type="EMBL" id="MFD1718085.1"/>
    </source>
</evidence>
<dbReference type="RefSeq" id="WP_388005659.1">
    <property type="nucleotide sequence ID" value="NZ_JBHUEE010000004.1"/>
</dbReference>
<organism evidence="2 3">
    <name type="scientific">Georgenia deserti</name>
    <dbReference type="NCBI Taxonomy" id="2093781"/>
    <lineage>
        <taxon>Bacteria</taxon>
        <taxon>Bacillati</taxon>
        <taxon>Actinomycetota</taxon>
        <taxon>Actinomycetes</taxon>
        <taxon>Micrococcales</taxon>
        <taxon>Bogoriellaceae</taxon>
        <taxon>Georgenia</taxon>
    </lineage>
</organism>
<protein>
    <submittedName>
        <fullName evidence="2">Acetylxylan esterase</fullName>
    </submittedName>
</protein>
<name>A0ABW4L416_9MICO</name>
<evidence type="ECO:0000313" key="3">
    <source>
        <dbReference type="Proteomes" id="UP001597277"/>
    </source>
</evidence>
<comment type="caution">
    <text evidence="2">The sequence shown here is derived from an EMBL/GenBank/DDBJ whole genome shotgun (WGS) entry which is preliminary data.</text>
</comment>
<proteinExistence type="predicted"/>
<sequence>MPASGNHEVAARRPSPPFADWFPDAPFDATYGYDLEALLQVPVPPPPEGFADFWRGRYTRARGVHVAPELGAPVRHGDHLVRPLRFTSLDGYRLGGWLALPADGTPRSGVVVSHGYGGRAAPDLAAVPADAAAIFPVARGLPEPSLLAEIPSPEQGHVLHGIESVETYVLGGCAADVWCAATVLTEVCGQLPLVFCGTSFGGGQGALALPWDDRFVAAALRVPSFGQYDVRLASPCTGSGELVRHHVAAHPEARDVLRFFDAATAATFLRVPALLGCALWDPAVPPPGQFAVYNACADVAELQVLDAGHAEYPTQSEDDEEWLRRVRAMAVRA</sequence>
<dbReference type="SUPFAM" id="SSF53474">
    <property type="entry name" value="alpha/beta-Hydrolases"/>
    <property type="match status" value="1"/>
</dbReference>
<gene>
    <name evidence="2" type="ORF">ACFSE6_09580</name>
</gene>
<keyword evidence="3" id="KW-1185">Reference proteome</keyword>